<accession>A0AAD6BPQ3</accession>
<evidence type="ECO:0000313" key="1">
    <source>
        <dbReference type="EMBL" id="KAJ4948189.1"/>
    </source>
</evidence>
<protein>
    <submittedName>
        <fullName evidence="1">Uncharacterized protein</fullName>
    </submittedName>
</protein>
<dbReference type="Proteomes" id="UP001219934">
    <property type="component" value="Unassembled WGS sequence"/>
</dbReference>
<name>A0AAD6BPQ3_9TELE</name>
<sequence length="74" mass="8249">VILILTKYYHADSTKVLESSLWSKLLPFNSEVSVGLGYLSAALCLRNQGDKIYIERYGGQNISRQLGVKWGTGE</sequence>
<dbReference type="AlphaFoldDB" id="A0AAD6BPQ3"/>
<reference evidence="1" key="1">
    <citation type="submission" date="2022-11" db="EMBL/GenBank/DDBJ databases">
        <title>Chromosome-level genome of Pogonophryne albipinna.</title>
        <authorList>
            <person name="Jo E."/>
        </authorList>
    </citation>
    <scope>NUCLEOTIDE SEQUENCE</scope>
    <source>
        <strain evidence="1">SGF0006</strain>
        <tissue evidence="1">Muscle</tissue>
    </source>
</reference>
<dbReference type="EMBL" id="JAPTMU010000001">
    <property type="protein sequence ID" value="KAJ4948189.1"/>
    <property type="molecule type" value="Genomic_DNA"/>
</dbReference>
<evidence type="ECO:0000313" key="2">
    <source>
        <dbReference type="Proteomes" id="UP001219934"/>
    </source>
</evidence>
<proteinExistence type="predicted"/>
<feature type="non-terminal residue" evidence="1">
    <location>
        <position position="1"/>
    </location>
</feature>
<organism evidence="1 2">
    <name type="scientific">Pogonophryne albipinna</name>
    <dbReference type="NCBI Taxonomy" id="1090488"/>
    <lineage>
        <taxon>Eukaryota</taxon>
        <taxon>Metazoa</taxon>
        <taxon>Chordata</taxon>
        <taxon>Craniata</taxon>
        <taxon>Vertebrata</taxon>
        <taxon>Euteleostomi</taxon>
        <taxon>Actinopterygii</taxon>
        <taxon>Neopterygii</taxon>
        <taxon>Teleostei</taxon>
        <taxon>Neoteleostei</taxon>
        <taxon>Acanthomorphata</taxon>
        <taxon>Eupercaria</taxon>
        <taxon>Perciformes</taxon>
        <taxon>Notothenioidei</taxon>
        <taxon>Pogonophryne</taxon>
    </lineage>
</organism>
<comment type="caution">
    <text evidence="1">The sequence shown here is derived from an EMBL/GenBank/DDBJ whole genome shotgun (WGS) entry which is preliminary data.</text>
</comment>
<gene>
    <name evidence="1" type="ORF">JOQ06_019726</name>
</gene>
<keyword evidence="2" id="KW-1185">Reference proteome</keyword>